<proteinExistence type="predicted"/>
<dbReference type="GeneID" id="37038455"/>
<accession>A0A316VP72</accession>
<dbReference type="OrthoDB" id="5398391at2759"/>
<feature type="compositionally biased region" description="Basic and acidic residues" evidence="1">
    <location>
        <begin position="360"/>
        <end position="370"/>
    </location>
</feature>
<reference evidence="2 3" key="1">
    <citation type="journal article" date="2018" name="Mol. Biol. Evol.">
        <title>Broad Genomic Sampling Reveals a Smut Pathogenic Ancestry of the Fungal Clade Ustilaginomycotina.</title>
        <authorList>
            <person name="Kijpornyongpan T."/>
            <person name="Mondo S.J."/>
            <person name="Barry K."/>
            <person name="Sandor L."/>
            <person name="Lee J."/>
            <person name="Lipzen A."/>
            <person name="Pangilinan J."/>
            <person name="LaButti K."/>
            <person name="Hainaut M."/>
            <person name="Henrissat B."/>
            <person name="Grigoriev I.V."/>
            <person name="Spatafora J.W."/>
            <person name="Aime M.C."/>
        </authorList>
    </citation>
    <scope>NUCLEOTIDE SEQUENCE [LARGE SCALE GENOMIC DNA]</scope>
    <source>
        <strain evidence="2 3">MCA 4658</strain>
    </source>
</reference>
<dbReference type="EMBL" id="KZ819524">
    <property type="protein sequence ID" value="PWN38868.1"/>
    <property type="molecule type" value="Genomic_DNA"/>
</dbReference>
<feature type="compositionally biased region" description="Basic and acidic residues" evidence="1">
    <location>
        <begin position="398"/>
        <end position="428"/>
    </location>
</feature>
<evidence type="ECO:0000313" key="2">
    <source>
        <dbReference type="EMBL" id="PWN38868.1"/>
    </source>
</evidence>
<gene>
    <name evidence="2" type="ORF">IE81DRAFT_350686</name>
</gene>
<feature type="compositionally biased region" description="Low complexity" evidence="1">
    <location>
        <begin position="153"/>
        <end position="169"/>
    </location>
</feature>
<feature type="region of interest" description="Disordered" evidence="1">
    <location>
        <begin position="318"/>
        <end position="341"/>
    </location>
</feature>
<protein>
    <submittedName>
        <fullName evidence="2">Uncharacterized protein</fullName>
    </submittedName>
</protein>
<sequence>MQKHTLLPPSSLAQADASWLTSTSTSTSTSDSCSLTPTLSHLLLLPTTSPILQRLSRETLNALLELERSERPDTYEGLLDVARYCVDEEPGWSAQDKWELIRQGTDVANEDAGMAAQRQLEKLEEEMWDAAGGRSKELVKLARDGVTVDAIPSRSINSSGINSSSSSKTSTRDASNTFDNDPLISLADFTKLISQSDILSHFFAQDLPGSMRLEAAVRVQETPREALATLAAVAVTGGGGGSSTAKRVRGLLGGLLGEVGDRVGKATGRETRIGPKSSFVGLQNDASKTELDRLERGFADAQNGRGAGNVRIAKGAKSSAAAAAQSRRPRTPTGATPALASEAEERVKAAAAALVSREEGAFIIDEARDGEGEEDEEAATAGELEDELQLVPGTTKAGVEESKKKKEEDKATIAQKRMADDLRNAPAQ</sequence>
<name>A0A316VP72_9BASI</name>
<feature type="compositionally biased region" description="Acidic residues" evidence="1">
    <location>
        <begin position="371"/>
        <end position="388"/>
    </location>
</feature>
<keyword evidence="3" id="KW-1185">Reference proteome</keyword>
<feature type="region of interest" description="Disordered" evidence="1">
    <location>
        <begin position="360"/>
        <end position="428"/>
    </location>
</feature>
<dbReference type="Proteomes" id="UP000245783">
    <property type="component" value="Unassembled WGS sequence"/>
</dbReference>
<evidence type="ECO:0000313" key="3">
    <source>
        <dbReference type="Proteomes" id="UP000245783"/>
    </source>
</evidence>
<dbReference type="InParanoid" id="A0A316VP72"/>
<organism evidence="2 3">
    <name type="scientific">Ceraceosorus guamensis</name>
    <dbReference type="NCBI Taxonomy" id="1522189"/>
    <lineage>
        <taxon>Eukaryota</taxon>
        <taxon>Fungi</taxon>
        <taxon>Dikarya</taxon>
        <taxon>Basidiomycota</taxon>
        <taxon>Ustilaginomycotina</taxon>
        <taxon>Exobasidiomycetes</taxon>
        <taxon>Ceraceosorales</taxon>
        <taxon>Ceraceosoraceae</taxon>
        <taxon>Ceraceosorus</taxon>
    </lineage>
</organism>
<dbReference type="STRING" id="1522189.A0A316VP72"/>
<feature type="region of interest" description="Disordered" evidence="1">
    <location>
        <begin position="153"/>
        <end position="175"/>
    </location>
</feature>
<dbReference type="RefSeq" id="XP_025366028.1">
    <property type="nucleotide sequence ID" value="XM_025516585.1"/>
</dbReference>
<evidence type="ECO:0000256" key="1">
    <source>
        <dbReference type="SAM" id="MobiDB-lite"/>
    </source>
</evidence>
<dbReference type="AlphaFoldDB" id="A0A316VP72"/>